<feature type="region of interest" description="Disordered" evidence="1">
    <location>
        <begin position="1021"/>
        <end position="1054"/>
    </location>
</feature>
<accession>F0VF49</accession>
<evidence type="ECO:0000256" key="1">
    <source>
        <dbReference type="SAM" id="MobiDB-lite"/>
    </source>
</evidence>
<dbReference type="OMA" id="DEQPFNT"/>
<sequence length="1375" mass="147828">MAAAARKARDQIRAALDEGENKQAARMAAQHLLKKSKGVPDDVSAFALKALRAIALARDGQERDAVGLAREVERAVEKDDETARLCSVAFKELREIYYLPPSRIDARRYPPLEETEEVTAFLDSLAASTTGHLERLLPSALRLFSRFKKPRYLQWALVCMLLHDASPGSKATWALAAKLLAKLPALDASPSTDSHFSPQLMSNPEGCCERRDSYARFILTLSVLRQNGQCGEGLGLLAAHTDLCLVPLEGLALRLQLLLEDGRLLEAFQVSEQMLDEQPFNTSFAENCIRLGLSLQTENAEKGTDSLAPWKEKWEAEKRTSFEATQALLSLHRLRALRPLCASLSDKAWTDARLDQLWTDPARSACISDILSALTAHAHDSRCFSTLRCLLGCFPLSMREVCLSALEPLHGPWQGEVEKHLAMSSAQIAGCSQSSEGGFGFLALLGRLAFRSPLGRYKVVAPSGAAAINAWLQLRADLDSVAPELSDTADDLLLLAVDVLLLFDHHLCRLENTEAGRSGEATVEPPVEPLAERRFFFAALTLLSSAIASRNASPSSSSPSPASAHASPAFRALLLWLAGCVGLVSTSRSLFFSSLDIKNAMLFSLGFSLALPLADYGASADVLSLSKMIQDGHEENVNSLSDALIASFEEGTYAGIAEFLFIRPFTSSSLFTSLVDLDALLYQPVAAPAAPASAVSLHQFSYFLACRENRAFTASPVSLSAQLLLFSAARRTARAGATGYSADLTSLALSQMSSEGDEADPKSARLGVLPLDKETLVLNLSLPPFSASRVRHLSDPIQRSLSRLQAMPPRREGTEGGATDRETAHASDQVPFSQAAENLERAVAASQTLATPWTPVAPARLVGAESLEALPRCRSADFFGLLQSLSASSSSAERRDSHSPTVEGRGEGRTCGDSEGAEAGGKAESEAPSMREGDSEDQLLRSLYGTDWADETTATGNAIGGGSTFRASKATEVMTRHVEGIPKRTRLRRLTLLTLLPPSAFPSPGSLSAICHHLREELSELGSAPTSRSPDGPSSALSCSASDSSSPPSSSMSGAPACWPSLGAALPTACAVHGGGASRPSRSGAALLIRVWRDAVDMLDASQDFHRHSGTARKHSESNAKDDAVADPGGFLVSLDRFVRDASVLFTATLRSLRLGFAAFLDARFGKLRRDAFERETAKEQRKKEPCPDGGERATGDAEGREECVLPIWDAFYLLASFTTLALVTAAAAARNVLSTLGSRKEGERLRQAILKRIALLLVDLEEVQAEVRTAVVSSSQPFVRANIGTIKRGETERMKQIARAAGDLSDEERIDEGEAGMQPLAWWTNIHVTPRGSQEVLRFPFTETPAFGGERKALASRRQWLLEAASSNADVGSG</sequence>
<organism evidence="2 4">
    <name type="scientific">Neospora caninum (strain Liverpool)</name>
    <dbReference type="NCBI Taxonomy" id="572307"/>
    <lineage>
        <taxon>Eukaryota</taxon>
        <taxon>Sar</taxon>
        <taxon>Alveolata</taxon>
        <taxon>Apicomplexa</taxon>
        <taxon>Conoidasida</taxon>
        <taxon>Coccidia</taxon>
        <taxon>Eucoccidiorida</taxon>
        <taxon>Eimeriorina</taxon>
        <taxon>Sarcocystidae</taxon>
        <taxon>Neospora</taxon>
    </lineage>
</organism>
<feature type="compositionally biased region" description="Basic and acidic residues" evidence="1">
    <location>
        <begin position="809"/>
        <end position="825"/>
    </location>
</feature>
<keyword evidence="4" id="KW-1185">Reference proteome</keyword>
<dbReference type="EMBL" id="LN714481">
    <property type="protein sequence ID" value="CEL66312.1"/>
    <property type="molecule type" value="Genomic_DNA"/>
</dbReference>
<dbReference type="InParanoid" id="F0VF49"/>
<feature type="region of interest" description="Disordered" evidence="1">
    <location>
        <begin position="1175"/>
        <end position="1197"/>
    </location>
</feature>
<dbReference type="OrthoDB" id="331860at2759"/>
<dbReference type="RefSeq" id="XP_003882375.1">
    <property type="nucleotide sequence ID" value="XM_003882326.1"/>
</dbReference>
<reference evidence="3" key="4">
    <citation type="journal article" date="2015" name="PLoS ONE">
        <title>Comprehensive Evaluation of Toxoplasma gondii VEG and Neospora caninum LIV Genomes with Tachyzoite Stage Transcriptome and Proteome Defines Novel Transcript Features.</title>
        <authorList>
            <person name="Ramaprasad A."/>
            <person name="Mourier T."/>
            <person name="Naeem R."/>
            <person name="Malas T.B."/>
            <person name="Moussa E."/>
            <person name="Panigrahi A."/>
            <person name="Vermont S.J."/>
            <person name="Otto T.D."/>
            <person name="Wastling J."/>
            <person name="Pain A."/>
        </authorList>
    </citation>
    <scope>NUCLEOTIDE SEQUENCE</scope>
    <source>
        <strain evidence="3">Liverpool</strain>
    </source>
</reference>
<dbReference type="GeneID" id="13444265"/>
<feature type="region of interest" description="Disordered" evidence="1">
    <location>
        <begin position="799"/>
        <end position="829"/>
    </location>
</feature>
<evidence type="ECO:0000313" key="2">
    <source>
        <dbReference type="EMBL" id="CBZ52343.1"/>
    </source>
</evidence>
<dbReference type="VEuPathDB" id="ToxoDB:NCLIV_021310"/>
<reference evidence="4" key="3">
    <citation type="journal article" date="2012" name="PLoS Pathog.">
        <title>Comparative genomics of the apicomplexan parasites Toxoplasma gondii and Neospora caninum: Coccidia differing in host range and transmission strategy.</title>
        <authorList>
            <person name="Reid A.J."/>
            <person name="Vermont S.J."/>
            <person name="Cotton J.A."/>
            <person name="Harris D."/>
            <person name="Hill-Cawthorne G.A."/>
            <person name="Konen-Waisman S."/>
            <person name="Latham S.M."/>
            <person name="Mourier T."/>
            <person name="Norton R."/>
            <person name="Quail M.A."/>
            <person name="Sanders M."/>
            <person name="Shanmugam D."/>
            <person name="Sohal A."/>
            <person name="Wasmuth J.D."/>
            <person name="Brunk B."/>
            <person name="Grigg M.E."/>
            <person name="Howard J.C."/>
            <person name="Parkinson J."/>
            <person name="Roos D.S."/>
            <person name="Trees A.J."/>
            <person name="Berriman M."/>
            <person name="Pain A."/>
            <person name="Wastling J.M."/>
        </authorList>
    </citation>
    <scope>NUCLEOTIDE SEQUENCE [LARGE SCALE GENOMIC DNA]</scope>
    <source>
        <strain evidence="4">Liverpool</strain>
    </source>
</reference>
<evidence type="ECO:0008006" key="5">
    <source>
        <dbReference type="Google" id="ProtNLM"/>
    </source>
</evidence>
<dbReference type="Proteomes" id="UP000007494">
    <property type="component" value="Chromosome VIIa"/>
</dbReference>
<dbReference type="eggNOG" id="ENOG502QYCR">
    <property type="taxonomic scope" value="Eukaryota"/>
</dbReference>
<evidence type="ECO:0000313" key="3">
    <source>
        <dbReference type="EMBL" id="CEL66312.1"/>
    </source>
</evidence>
<feature type="region of interest" description="Disordered" evidence="1">
    <location>
        <begin position="887"/>
        <end position="936"/>
    </location>
</feature>
<proteinExistence type="predicted"/>
<reference evidence="2" key="2">
    <citation type="submission" date="2011-03" db="EMBL/GenBank/DDBJ databases">
        <title>Comparative genomics and transcriptomics of Neospora caninum and Toxoplasma gondii.</title>
        <authorList>
            <person name="Reid A.J."/>
            <person name="Sohal A."/>
            <person name="Harris D."/>
            <person name="Quail M."/>
            <person name="Sanders M."/>
            <person name="Berriman M."/>
            <person name="Wastling J.M."/>
            <person name="Pain A."/>
        </authorList>
    </citation>
    <scope>NUCLEOTIDE SEQUENCE</scope>
    <source>
        <strain evidence="2">Liverpool</strain>
    </source>
</reference>
<evidence type="ECO:0000313" key="4">
    <source>
        <dbReference type="Proteomes" id="UP000007494"/>
    </source>
</evidence>
<dbReference type="EMBL" id="FR823388">
    <property type="protein sequence ID" value="CBZ52343.1"/>
    <property type="molecule type" value="Genomic_DNA"/>
</dbReference>
<name>F0VF49_NEOCL</name>
<feature type="compositionally biased region" description="Basic and acidic residues" evidence="1">
    <location>
        <begin position="892"/>
        <end position="912"/>
    </location>
</feature>
<protein>
    <recommendedName>
        <fullName evidence="5">N-acetyltransferase B complex (NatB) non catalytic subunit</fullName>
    </recommendedName>
</protein>
<gene>
    <name evidence="3" type="ORF">BN1204_021310</name>
    <name evidence="2" type="ORF">NCLIV_021310</name>
</gene>
<reference evidence="2" key="1">
    <citation type="submission" date="2011-02" db="EMBL/GenBank/DDBJ databases">
        <authorList>
            <person name="Aslett M."/>
        </authorList>
    </citation>
    <scope>NUCLEOTIDE SEQUENCE</scope>
    <source>
        <strain evidence="2">Liverpool</strain>
    </source>
</reference>
<feature type="compositionally biased region" description="Low complexity" evidence="1">
    <location>
        <begin position="1033"/>
        <end position="1054"/>
    </location>
</feature>
<feature type="compositionally biased region" description="Basic and acidic residues" evidence="1">
    <location>
        <begin position="921"/>
        <end position="933"/>
    </location>
</feature>